<name>A0A7R8W689_9CRUS</name>
<comment type="subcellular location">
    <subcellularLocation>
        <location evidence="1">Nucleus</location>
    </subcellularLocation>
</comment>
<evidence type="ECO:0000256" key="7">
    <source>
        <dbReference type="ARBA" id="ARBA00023242"/>
    </source>
</evidence>
<feature type="compositionally biased region" description="Low complexity" evidence="9">
    <location>
        <begin position="318"/>
        <end position="359"/>
    </location>
</feature>
<keyword evidence="5" id="KW-0010">Activator</keyword>
<evidence type="ECO:0000256" key="3">
    <source>
        <dbReference type="ARBA" id="ARBA00019694"/>
    </source>
</evidence>
<dbReference type="AlphaFoldDB" id="A0A7R8W689"/>
<evidence type="ECO:0000256" key="5">
    <source>
        <dbReference type="ARBA" id="ARBA00023159"/>
    </source>
</evidence>
<dbReference type="PANTHER" id="PTHR12433">
    <property type="entry name" value="MEDIATOR OF RNA POLYMERASE II TRANSCRIPTION SUBUNIT 25"/>
    <property type="match status" value="1"/>
</dbReference>
<keyword evidence="4" id="KW-0805">Transcription regulation</keyword>
<accession>A0A7R8W689</accession>
<dbReference type="EMBL" id="OB660650">
    <property type="protein sequence ID" value="CAD7225737.1"/>
    <property type="molecule type" value="Genomic_DNA"/>
</dbReference>
<evidence type="ECO:0000256" key="2">
    <source>
        <dbReference type="ARBA" id="ARBA00009102"/>
    </source>
</evidence>
<dbReference type="Pfam" id="PF11232">
    <property type="entry name" value="Med25"/>
    <property type="match status" value="1"/>
</dbReference>
<gene>
    <name evidence="10" type="ORF">CTOB1V02_LOCUS3669</name>
</gene>
<sequence>MQIFTMDSMNASSDVSDVVFVIEATSNTGAYITDIKTSYIVPTLEHFNGGPLPDLDCGSLLTSTLYNIVLFFGSDVIHQSTTNGAGPFTLPQQLLQVIDKIDFSGGIGENQSHITEGLAVALQMFQDLDSLRMPGLKTSRHVILICNSLPFGLPISDAAPYMGMTHEDILSAIKKRGIHLSLISPRKIRGLVRIFEETGGDLTANLQTHNFAKDVRHLVLLNGFTLQDRAPLPPVSGSSGTPAQGATQQPSTIPVTQQTSTIPTSTSSGSSITQPSSVPPPQAPSPSMGSRPQRPPSAPGQQMPQGQMPGNQPPPPQAMQQNSVQQQSHIQTIQQQQQQVSMAPSSTSMMDTSSMMSMSSVQLPNQPQQQMIYSQASMTSGPPSSMTMQAGPKQTMASMSQAQMMGSVPQGPNQGMVQQQMMTPQGQMMMQGPPGQQPQQRGQAPPGQMWMGQPQNQGPNMGPGQNQMQPQMGPGFVQQQKMYRPGMNQQQANTMGVSSGQMGPIPSTTSTLLDQLNQPPNTTPQMAAAQMQMNQMGVSKYGRLTENCAIEGMQLQPGTPGSGQTPPPGQNQQRIKVWKGALEWVDKRGGTVGEQKRTVNCEISCIVANGEVAIKAENWPPKLYMQLIPKAIVGSLGNRFFRDSRSVLLHPTRDEALEALRIQMETNKLAGCVHFSSQVCDIKVLMLLYNNEKKAYVGFIPNDQNGVVERIKDVIKQQRLQQQQQQALRAGGGQCQKFKIFRKRRTTVLVGGVAVDAVKPQDLINGRFDRFVLESLDWIVVVVLESLDWIVVVVLESLD</sequence>
<dbReference type="GO" id="GO:0045944">
    <property type="term" value="P:positive regulation of transcription by RNA polymerase II"/>
    <property type="evidence" value="ECO:0007669"/>
    <property type="project" value="TreeGrafter"/>
</dbReference>
<feature type="compositionally biased region" description="Low complexity" evidence="9">
    <location>
        <begin position="247"/>
        <end position="276"/>
    </location>
</feature>
<keyword evidence="6" id="KW-0804">Transcription</keyword>
<feature type="region of interest" description="Disordered" evidence="9">
    <location>
        <begin position="427"/>
        <end position="451"/>
    </location>
</feature>
<comment type="similarity">
    <text evidence="2">Belongs to the Mediator complex subunit 25 family.</text>
</comment>
<reference evidence="10" key="1">
    <citation type="submission" date="2020-11" db="EMBL/GenBank/DDBJ databases">
        <authorList>
            <person name="Tran Van P."/>
        </authorList>
    </citation>
    <scope>NUCLEOTIDE SEQUENCE</scope>
</reference>
<evidence type="ECO:0000313" key="10">
    <source>
        <dbReference type="EMBL" id="CAD7225737.1"/>
    </source>
</evidence>
<dbReference type="PANTHER" id="PTHR12433:SF11">
    <property type="entry name" value="MEDIATOR OF RNA POLYMERASE II TRANSCRIPTION SUBUNIT 25"/>
    <property type="match status" value="1"/>
</dbReference>
<feature type="compositionally biased region" description="Polar residues" evidence="9">
    <location>
        <begin position="236"/>
        <end position="246"/>
    </location>
</feature>
<keyword evidence="7" id="KW-0539">Nucleus</keyword>
<dbReference type="InterPro" id="IPR038196">
    <property type="entry name" value="Med25_PTOV_sf"/>
</dbReference>
<evidence type="ECO:0000256" key="9">
    <source>
        <dbReference type="SAM" id="MobiDB-lite"/>
    </source>
</evidence>
<evidence type="ECO:0000256" key="8">
    <source>
        <dbReference type="ARBA" id="ARBA00031958"/>
    </source>
</evidence>
<evidence type="ECO:0000256" key="4">
    <source>
        <dbReference type="ARBA" id="ARBA00023015"/>
    </source>
</evidence>
<protein>
    <recommendedName>
        <fullName evidence="3">Mediator of RNA polymerase II transcription subunit 25</fullName>
    </recommendedName>
    <alternativeName>
        <fullName evidence="8">Mediator complex subunit 25</fullName>
    </alternativeName>
</protein>
<dbReference type="InterPro" id="IPR021394">
    <property type="entry name" value="Med25_PTOV"/>
</dbReference>
<proteinExistence type="inferred from homology"/>
<feature type="region of interest" description="Disordered" evidence="9">
    <location>
        <begin position="553"/>
        <end position="573"/>
    </location>
</feature>
<dbReference type="GO" id="GO:0005667">
    <property type="term" value="C:transcription regulator complex"/>
    <property type="evidence" value="ECO:0007669"/>
    <property type="project" value="TreeGrafter"/>
</dbReference>
<dbReference type="InterPro" id="IPR021419">
    <property type="entry name" value="Mediator_Med25_VWA"/>
</dbReference>
<feature type="region of interest" description="Disordered" evidence="9">
    <location>
        <begin position="231"/>
        <end position="359"/>
    </location>
</feature>
<dbReference type="Pfam" id="PF11265">
    <property type="entry name" value="Med25_VWA"/>
    <property type="match status" value="1"/>
</dbReference>
<dbReference type="Gene3D" id="2.40.290.30">
    <property type="entry name" value="Mediator complex subunit 25, ACID domain"/>
    <property type="match status" value="1"/>
</dbReference>
<dbReference type="OrthoDB" id="7690434at2759"/>
<feature type="compositionally biased region" description="Low complexity" evidence="9">
    <location>
        <begin position="299"/>
        <end position="310"/>
    </location>
</feature>
<evidence type="ECO:0000256" key="1">
    <source>
        <dbReference type="ARBA" id="ARBA00004123"/>
    </source>
</evidence>
<organism evidence="10">
    <name type="scientific">Cyprideis torosa</name>
    <dbReference type="NCBI Taxonomy" id="163714"/>
    <lineage>
        <taxon>Eukaryota</taxon>
        <taxon>Metazoa</taxon>
        <taxon>Ecdysozoa</taxon>
        <taxon>Arthropoda</taxon>
        <taxon>Crustacea</taxon>
        <taxon>Oligostraca</taxon>
        <taxon>Ostracoda</taxon>
        <taxon>Podocopa</taxon>
        <taxon>Podocopida</taxon>
        <taxon>Cytherocopina</taxon>
        <taxon>Cytheroidea</taxon>
        <taxon>Cytherideidae</taxon>
        <taxon>Cyprideis</taxon>
    </lineage>
</organism>
<evidence type="ECO:0000256" key="6">
    <source>
        <dbReference type="ARBA" id="ARBA00023163"/>
    </source>
</evidence>
<dbReference type="GO" id="GO:0016592">
    <property type="term" value="C:mediator complex"/>
    <property type="evidence" value="ECO:0007669"/>
    <property type="project" value="TreeGrafter"/>
</dbReference>